<keyword evidence="17" id="KW-0539">Nucleus</keyword>
<dbReference type="InterPro" id="IPR006085">
    <property type="entry name" value="XPG_DNA_repair_N"/>
</dbReference>
<evidence type="ECO:0000256" key="10">
    <source>
        <dbReference type="ARBA" id="ARBA00022839"/>
    </source>
</evidence>
<evidence type="ECO:0000256" key="19">
    <source>
        <dbReference type="ARBA" id="ARBA00057694"/>
    </source>
</evidence>
<evidence type="ECO:0000313" key="23">
    <source>
        <dbReference type="EMBL" id="WUR02294.1"/>
    </source>
</evidence>
<dbReference type="CDD" id="cd09857">
    <property type="entry name" value="PIN_EXO1"/>
    <property type="match status" value="1"/>
</dbReference>
<dbReference type="AlphaFoldDB" id="A0AAX4J8I5"/>
<dbReference type="GO" id="GO:0046872">
    <property type="term" value="F:metal ion binding"/>
    <property type="evidence" value="ECO:0007669"/>
    <property type="project" value="UniProtKB-KW"/>
</dbReference>
<dbReference type="InterPro" id="IPR029060">
    <property type="entry name" value="PIN-like_dom_sf"/>
</dbReference>
<gene>
    <name evidence="23" type="ORF">VNE69_01232</name>
</gene>
<dbReference type="SMART" id="SM00485">
    <property type="entry name" value="XPGN"/>
    <property type="match status" value="1"/>
</dbReference>
<dbReference type="SMART" id="SM00484">
    <property type="entry name" value="XPGI"/>
    <property type="match status" value="1"/>
</dbReference>
<comment type="subunit">
    <text evidence="20">Interacts with the MLH1-PMS2 heterodimer via MLH1. Interacts with MSH3. Interacts with the MSH2-MSH6 heterodimer via MSH2, and this interaction may increase the processivity of the 5'-&gt;3' exonuclease activity. Interacts with PCNA, and this interaction may both stimulate the cryptic 3'-&gt;5' exonuclease activity and suppress the 5'-&gt;3' exonuclease activity. Interacts with WRN, and this interaction stimulates both the 5'-&gt;3' exonuclease activity and cleavage of 5'-overhanging flap structures. Interacts with RECQL/RECQ1, and this interaction stimulates cleavage of 5'-overhanging flap structures. Interacts with DNA helicase ZGRF1; the interaction is increased following DNA damage induction.</text>
</comment>
<keyword evidence="12" id="KW-0391">Immunity</keyword>
<keyword evidence="5" id="KW-0540">Nuclease</keyword>
<dbReference type="GO" id="GO:0003677">
    <property type="term" value="F:DNA binding"/>
    <property type="evidence" value="ECO:0007669"/>
    <property type="project" value="UniProtKB-KW"/>
</dbReference>
<keyword evidence="13" id="KW-0267">Excision nuclease</keyword>
<proteinExistence type="inferred from homology"/>
<keyword evidence="15" id="KW-0238">DNA-binding</keyword>
<dbReference type="GO" id="GO:0017108">
    <property type="term" value="F:5'-flap endonuclease activity"/>
    <property type="evidence" value="ECO:0007669"/>
    <property type="project" value="TreeGrafter"/>
</dbReference>
<dbReference type="InterPro" id="IPR044752">
    <property type="entry name" value="PIN-like_EXO1"/>
</dbReference>
<evidence type="ECO:0000256" key="13">
    <source>
        <dbReference type="ARBA" id="ARBA00022881"/>
    </source>
</evidence>
<evidence type="ECO:0000259" key="21">
    <source>
        <dbReference type="SMART" id="SM00484"/>
    </source>
</evidence>
<evidence type="ECO:0000256" key="2">
    <source>
        <dbReference type="ARBA" id="ARBA00004123"/>
    </source>
</evidence>
<comment type="cofactor">
    <cofactor evidence="1">
        <name>Mg(2+)</name>
        <dbReference type="ChEBI" id="CHEBI:18420"/>
    </cofactor>
</comment>
<evidence type="ECO:0000256" key="16">
    <source>
        <dbReference type="ARBA" id="ARBA00023204"/>
    </source>
</evidence>
<keyword evidence="11" id="KW-0460">Magnesium</keyword>
<dbReference type="GO" id="GO:0005634">
    <property type="term" value="C:nucleus"/>
    <property type="evidence" value="ECO:0007669"/>
    <property type="project" value="UniProtKB-SubCell"/>
</dbReference>
<dbReference type="Gene3D" id="1.10.150.20">
    <property type="entry name" value="5' to 3' exonuclease, C-terminal subdomain"/>
    <property type="match status" value="1"/>
</dbReference>
<evidence type="ECO:0000256" key="14">
    <source>
        <dbReference type="ARBA" id="ARBA00022990"/>
    </source>
</evidence>
<evidence type="ECO:0000256" key="8">
    <source>
        <dbReference type="ARBA" id="ARBA00022763"/>
    </source>
</evidence>
<evidence type="ECO:0000256" key="18">
    <source>
        <dbReference type="ARBA" id="ARBA00023254"/>
    </source>
</evidence>
<dbReference type="Gene3D" id="3.40.50.1010">
    <property type="entry name" value="5'-nuclease"/>
    <property type="match status" value="1"/>
</dbReference>
<name>A0AAX4J8I5_9MICR</name>
<accession>A0AAX4J8I5</accession>
<dbReference type="InterPro" id="IPR036279">
    <property type="entry name" value="5-3_exonuclease_C_sf"/>
</dbReference>
<dbReference type="FunFam" id="3.40.50.1010:FF:000111">
    <property type="entry name" value="Exonuclease 1"/>
    <property type="match status" value="1"/>
</dbReference>
<dbReference type="GO" id="GO:0035312">
    <property type="term" value="F:5'-3' DNA exonuclease activity"/>
    <property type="evidence" value="ECO:0007669"/>
    <property type="project" value="InterPro"/>
</dbReference>
<dbReference type="SUPFAM" id="SSF47807">
    <property type="entry name" value="5' to 3' exonuclease, C-terminal subdomain"/>
    <property type="match status" value="1"/>
</dbReference>
<dbReference type="Proteomes" id="UP001334084">
    <property type="component" value="Chromosome 1"/>
</dbReference>
<protein>
    <submittedName>
        <fullName evidence="23">Exonuclease 1</fullName>
    </submittedName>
</protein>
<dbReference type="EMBL" id="CP142726">
    <property type="protein sequence ID" value="WUR02294.1"/>
    <property type="molecule type" value="Genomic_DNA"/>
</dbReference>
<keyword evidence="9" id="KW-0378">Hydrolase</keyword>
<evidence type="ECO:0000256" key="7">
    <source>
        <dbReference type="ARBA" id="ARBA00022759"/>
    </source>
</evidence>
<reference evidence="23" key="1">
    <citation type="journal article" date="2024" name="BMC Genomics">
        <title>Functional annotation of a divergent genome using sequence and structure-based similarity.</title>
        <authorList>
            <person name="Svedberg D."/>
            <person name="Winiger R.R."/>
            <person name="Berg A."/>
            <person name="Sharma H."/>
            <person name="Tellgren-Roth C."/>
            <person name="Debrunner-Vossbrinck B.A."/>
            <person name="Vossbrinck C.R."/>
            <person name="Barandun J."/>
        </authorList>
    </citation>
    <scope>NUCLEOTIDE SEQUENCE</scope>
    <source>
        <strain evidence="23">Illinois isolate</strain>
    </source>
</reference>
<dbReference type="SMART" id="SM00279">
    <property type="entry name" value="HhH2"/>
    <property type="match status" value="1"/>
</dbReference>
<keyword evidence="6" id="KW-0479">Metal-binding</keyword>
<keyword evidence="16" id="KW-0234">DNA repair</keyword>
<dbReference type="GO" id="GO:0006281">
    <property type="term" value="P:DNA repair"/>
    <property type="evidence" value="ECO:0007669"/>
    <property type="project" value="UniProtKB-KW"/>
</dbReference>
<comment type="similarity">
    <text evidence="3">Belongs to the XPG/RAD2 endonuclease family. EXO1 subfamily.</text>
</comment>
<keyword evidence="14" id="KW-0007">Acetylation</keyword>
<evidence type="ECO:0000256" key="3">
    <source>
        <dbReference type="ARBA" id="ARBA00010563"/>
    </source>
</evidence>
<dbReference type="KEGG" id="vnx:VNE69_01232"/>
<dbReference type="GO" id="GO:0051321">
    <property type="term" value="P:meiotic cell cycle"/>
    <property type="evidence" value="ECO:0007669"/>
    <property type="project" value="UniProtKB-KW"/>
</dbReference>
<sequence>MGITGLLPILKSTLKKTHIKKFKNKKIGIDGYAWLYQILNSVAEELYLNTPTVRHIKMFENKLKSLIHHGIIPIVIFDGDFLSPKEKTNIERKERKEKYKEEVEMWINKNNWAKAREIMKRCVSVTRNIIHEMTTLLKNIEIEYFIAPYEADAQLCYLENIGYIDCIMTEDSDMIPFGCKNILFKFDNSYVDHYTIDCLEKAKDKIFKEFIQDICILSGCDYADSIPGIGVLTAHKFVSKGKEIENVVKLIGIKKTIPENYIENFKKAKITFNHQIVYDPITNKRRHLKPIEIHQEFLGTLENVEYSYEIKEIEGSLIKTNEPRIITVERHFKPVKDKEITLKDISVRKKEKKIDENLYSPYFKNE</sequence>
<dbReference type="GO" id="GO:0002376">
    <property type="term" value="P:immune system process"/>
    <property type="evidence" value="ECO:0007669"/>
    <property type="project" value="UniProtKB-KW"/>
</dbReference>
<dbReference type="InterPro" id="IPR008918">
    <property type="entry name" value="HhH2"/>
</dbReference>
<evidence type="ECO:0000256" key="20">
    <source>
        <dbReference type="ARBA" id="ARBA00064664"/>
    </source>
</evidence>
<evidence type="ECO:0000256" key="4">
    <source>
        <dbReference type="ARBA" id="ARBA00022553"/>
    </source>
</evidence>
<keyword evidence="18" id="KW-0469">Meiosis</keyword>
<keyword evidence="4" id="KW-0597">Phosphoprotein</keyword>
<dbReference type="InterPro" id="IPR006084">
    <property type="entry name" value="XPG/Rad2"/>
</dbReference>
<feature type="domain" description="XPG-I" evidence="21">
    <location>
        <begin position="138"/>
        <end position="204"/>
    </location>
</feature>
<evidence type="ECO:0000259" key="22">
    <source>
        <dbReference type="SMART" id="SM00485"/>
    </source>
</evidence>
<feature type="domain" description="XPG N-terminal" evidence="22">
    <location>
        <begin position="1"/>
        <end position="99"/>
    </location>
</feature>
<evidence type="ECO:0000313" key="24">
    <source>
        <dbReference type="Proteomes" id="UP001334084"/>
    </source>
</evidence>
<keyword evidence="7" id="KW-0255">Endonuclease</keyword>
<dbReference type="CDD" id="cd09908">
    <property type="entry name" value="H3TH_EXO1"/>
    <property type="match status" value="1"/>
</dbReference>
<dbReference type="PANTHER" id="PTHR11081:SF9">
    <property type="entry name" value="FLAP ENDONUCLEASE 1"/>
    <property type="match status" value="1"/>
</dbReference>
<dbReference type="InterPro" id="IPR006086">
    <property type="entry name" value="XPG-I_dom"/>
</dbReference>
<evidence type="ECO:0000256" key="12">
    <source>
        <dbReference type="ARBA" id="ARBA00022859"/>
    </source>
</evidence>
<dbReference type="Pfam" id="PF00752">
    <property type="entry name" value="XPG_N"/>
    <property type="match status" value="1"/>
</dbReference>
<keyword evidence="8" id="KW-0227">DNA damage</keyword>
<dbReference type="RefSeq" id="XP_065328439.1">
    <property type="nucleotide sequence ID" value="XM_065472367.1"/>
</dbReference>
<comment type="subcellular location">
    <subcellularLocation>
        <location evidence="2">Nucleus</location>
    </subcellularLocation>
</comment>
<dbReference type="PRINTS" id="PR00853">
    <property type="entry name" value="XPGRADSUPER"/>
</dbReference>
<dbReference type="PANTHER" id="PTHR11081">
    <property type="entry name" value="FLAP ENDONUCLEASE FAMILY MEMBER"/>
    <property type="match status" value="1"/>
</dbReference>
<evidence type="ECO:0000256" key="5">
    <source>
        <dbReference type="ARBA" id="ARBA00022722"/>
    </source>
</evidence>
<organism evidence="23 24">
    <name type="scientific">Vairimorpha necatrix</name>
    <dbReference type="NCBI Taxonomy" id="6039"/>
    <lineage>
        <taxon>Eukaryota</taxon>
        <taxon>Fungi</taxon>
        <taxon>Fungi incertae sedis</taxon>
        <taxon>Microsporidia</taxon>
        <taxon>Nosematidae</taxon>
        <taxon>Vairimorpha</taxon>
    </lineage>
</organism>
<evidence type="ECO:0000256" key="15">
    <source>
        <dbReference type="ARBA" id="ARBA00023125"/>
    </source>
</evidence>
<dbReference type="SUPFAM" id="SSF88723">
    <property type="entry name" value="PIN domain-like"/>
    <property type="match status" value="1"/>
</dbReference>
<evidence type="ECO:0000256" key="11">
    <source>
        <dbReference type="ARBA" id="ARBA00022842"/>
    </source>
</evidence>
<keyword evidence="10 23" id="KW-0269">Exonuclease</keyword>
<dbReference type="Pfam" id="PF00867">
    <property type="entry name" value="XPG_I"/>
    <property type="match status" value="1"/>
</dbReference>
<dbReference type="InterPro" id="IPR037315">
    <property type="entry name" value="EXO1_H3TH"/>
</dbReference>
<evidence type="ECO:0000256" key="9">
    <source>
        <dbReference type="ARBA" id="ARBA00022801"/>
    </source>
</evidence>
<keyword evidence="24" id="KW-1185">Reference proteome</keyword>
<evidence type="ECO:0000256" key="17">
    <source>
        <dbReference type="ARBA" id="ARBA00023242"/>
    </source>
</evidence>
<dbReference type="GeneID" id="90540096"/>
<evidence type="ECO:0000256" key="6">
    <source>
        <dbReference type="ARBA" id="ARBA00022723"/>
    </source>
</evidence>
<dbReference type="FunFam" id="1.10.150.20:FF:000011">
    <property type="entry name" value="exonuclease 1"/>
    <property type="match status" value="1"/>
</dbReference>
<comment type="function">
    <text evidence="19">5'-&gt;3' double-stranded DNA exonuclease which may also possess a cryptic 3'-&gt;5' double-stranded DNA exonuclease activity. Functions in DNA mismatch repair (MMR) to excise mismatch-containing DNA tracts directed by strand breaks located either 5' or 3' to the mismatch. Also exhibits endonuclease activity against 5'-overhanging flap structures similar to those generated by displacement synthesis when DNA polymerase encounters the 5'-end of a downstream Okazaki fragment. Required for somatic hypermutation (SHM) and class switch recombination (CSR) of immunoglobulin genes. Essential for male and female meiosis.</text>
</comment>
<evidence type="ECO:0000256" key="1">
    <source>
        <dbReference type="ARBA" id="ARBA00001946"/>
    </source>
</evidence>